<evidence type="ECO:0000256" key="5">
    <source>
        <dbReference type="ARBA" id="ARBA00023319"/>
    </source>
</evidence>
<evidence type="ECO:0000313" key="7">
    <source>
        <dbReference type="Proteomes" id="UP000092462"/>
    </source>
</evidence>
<sequence length="129" mass="14648">MMVPQPGDGFLNFTSIRREHSGWYKCTSRHLNFQYSSIGYYLSVRYTPSFAISRTPGFGYPLREGIEVSLKCDVDSNPPSTPVWQKDDGDTPLPTLVAHADKMQTPKYTYIVHLGGVRRFVASSRWDVP</sequence>
<keyword evidence="3" id="KW-1015">Disulfide bond</keyword>
<dbReference type="InterPro" id="IPR036179">
    <property type="entry name" value="Ig-like_dom_sf"/>
</dbReference>
<keyword evidence="5" id="KW-0393">Immunoglobulin domain</keyword>
<keyword evidence="7" id="KW-1185">Reference proteome</keyword>
<dbReference type="GO" id="GO:0098609">
    <property type="term" value="P:cell-cell adhesion"/>
    <property type="evidence" value="ECO:0007669"/>
    <property type="project" value="TreeGrafter"/>
</dbReference>
<evidence type="ECO:0000256" key="1">
    <source>
        <dbReference type="ARBA" id="ARBA00004479"/>
    </source>
</evidence>
<proteinExistence type="predicted"/>
<evidence type="ECO:0000256" key="3">
    <source>
        <dbReference type="ARBA" id="ARBA00023157"/>
    </source>
</evidence>
<name>A0A1B0DPA1_PHLPP</name>
<dbReference type="PANTHER" id="PTHR11640:SF155">
    <property type="entry name" value="IG-LIKE DOMAIN-CONTAINING PROTEIN"/>
    <property type="match status" value="1"/>
</dbReference>
<dbReference type="VEuPathDB" id="VectorBase:PPAPM1_002570"/>
<dbReference type="EnsemblMetazoa" id="PPAI010337-RA">
    <property type="protein sequence ID" value="PPAI010337-PA"/>
    <property type="gene ID" value="PPAI010337"/>
</dbReference>
<dbReference type="InterPro" id="IPR013783">
    <property type="entry name" value="Ig-like_fold"/>
</dbReference>
<dbReference type="SUPFAM" id="SSF48726">
    <property type="entry name" value="Immunoglobulin"/>
    <property type="match status" value="1"/>
</dbReference>
<keyword evidence="4" id="KW-0325">Glycoprotein</keyword>
<keyword evidence="2" id="KW-0472">Membrane</keyword>
<organism evidence="6 7">
    <name type="scientific">Phlebotomus papatasi</name>
    <name type="common">Sandfly</name>
    <dbReference type="NCBI Taxonomy" id="29031"/>
    <lineage>
        <taxon>Eukaryota</taxon>
        <taxon>Metazoa</taxon>
        <taxon>Ecdysozoa</taxon>
        <taxon>Arthropoda</taxon>
        <taxon>Hexapoda</taxon>
        <taxon>Insecta</taxon>
        <taxon>Pterygota</taxon>
        <taxon>Neoptera</taxon>
        <taxon>Endopterygota</taxon>
        <taxon>Diptera</taxon>
        <taxon>Nematocera</taxon>
        <taxon>Psychodoidea</taxon>
        <taxon>Psychodidae</taxon>
        <taxon>Phlebotomus</taxon>
        <taxon>Phlebotomus</taxon>
    </lineage>
</organism>
<dbReference type="GO" id="GO:0005911">
    <property type="term" value="C:cell-cell junction"/>
    <property type="evidence" value="ECO:0007669"/>
    <property type="project" value="TreeGrafter"/>
</dbReference>
<dbReference type="Proteomes" id="UP000092462">
    <property type="component" value="Unassembled WGS sequence"/>
</dbReference>
<evidence type="ECO:0000256" key="4">
    <source>
        <dbReference type="ARBA" id="ARBA00023180"/>
    </source>
</evidence>
<protein>
    <submittedName>
        <fullName evidence="6">Uncharacterized protein</fullName>
    </submittedName>
</protein>
<accession>A0A1B0DPA1</accession>
<comment type="subcellular location">
    <subcellularLocation>
        <location evidence="1">Membrane</location>
        <topology evidence="1">Single-pass type I membrane protein</topology>
    </subcellularLocation>
</comment>
<evidence type="ECO:0000256" key="2">
    <source>
        <dbReference type="ARBA" id="ARBA00023136"/>
    </source>
</evidence>
<dbReference type="Gene3D" id="2.60.40.10">
    <property type="entry name" value="Immunoglobulins"/>
    <property type="match status" value="1"/>
</dbReference>
<dbReference type="VEuPathDB" id="VectorBase:PPAI010337"/>
<dbReference type="AlphaFoldDB" id="A0A1B0DPA1"/>
<evidence type="ECO:0000313" key="6">
    <source>
        <dbReference type="EnsemblMetazoa" id="PPAI010337-PA"/>
    </source>
</evidence>
<dbReference type="GO" id="GO:0050839">
    <property type="term" value="F:cell adhesion molecule binding"/>
    <property type="evidence" value="ECO:0007669"/>
    <property type="project" value="TreeGrafter"/>
</dbReference>
<dbReference type="EMBL" id="AJVK01018137">
    <property type="status" value="NOT_ANNOTATED_CDS"/>
    <property type="molecule type" value="Genomic_DNA"/>
</dbReference>
<dbReference type="PANTHER" id="PTHR11640">
    <property type="entry name" value="NEPHRIN"/>
    <property type="match status" value="1"/>
</dbReference>
<dbReference type="GO" id="GO:0005886">
    <property type="term" value="C:plasma membrane"/>
    <property type="evidence" value="ECO:0007669"/>
    <property type="project" value="TreeGrafter"/>
</dbReference>
<dbReference type="InterPro" id="IPR051275">
    <property type="entry name" value="Cell_adhesion_signaling"/>
</dbReference>
<reference evidence="6" key="1">
    <citation type="submission" date="2022-08" db="UniProtKB">
        <authorList>
            <consortium name="EnsemblMetazoa"/>
        </authorList>
    </citation>
    <scope>IDENTIFICATION</scope>
    <source>
        <strain evidence="6">Israel</strain>
    </source>
</reference>